<evidence type="ECO:0000313" key="3">
    <source>
        <dbReference type="Proteomes" id="UP000283805"/>
    </source>
</evidence>
<feature type="region of interest" description="Disordered" evidence="1">
    <location>
        <begin position="247"/>
        <end position="281"/>
    </location>
</feature>
<feature type="compositionally biased region" description="Acidic residues" evidence="1">
    <location>
        <begin position="354"/>
        <end position="367"/>
    </location>
</feature>
<dbReference type="EMBL" id="RAPO01000002">
    <property type="protein sequence ID" value="RKD95953.1"/>
    <property type="molecule type" value="Genomic_DNA"/>
</dbReference>
<feature type="region of interest" description="Disordered" evidence="1">
    <location>
        <begin position="345"/>
        <end position="376"/>
    </location>
</feature>
<comment type="caution">
    <text evidence="2">The sequence shown here is derived from an EMBL/GenBank/DDBJ whole genome shotgun (WGS) entry which is preliminary data.</text>
</comment>
<accession>A0A3R7EG82</accession>
<dbReference type="AlphaFoldDB" id="A0A3R7EG82"/>
<dbReference type="PROSITE" id="PS51318">
    <property type="entry name" value="TAT"/>
    <property type="match status" value="1"/>
</dbReference>
<dbReference type="RefSeq" id="WP_120245165.1">
    <property type="nucleotide sequence ID" value="NZ_RAPO01000002.1"/>
</dbReference>
<dbReference type="Gene3D" id="2.60.40.10">
    <property type="entry name" value="Immunoglobulins"/>
    <property type="match status" value="1"/>
</dbReference>
<protein>
    <recommendedName>
        <fullName evidence="4">CARDB protein</fullName>
    </recommendedName>
</protein>
<dbReference type="OrthoDB" id="156963at2157"/>
<proteinExistence type="predicted"/>
<name>A0A3R7EG82_9EURY</name>
<sequence length="474" mass="50479">MRGPTRRRVLQGISTGGVVLGATRWSQGIDRGAARASTGVQDTGGDGTPTLEVDIIETDAPVYAGEFLNVTTAITNHGSSAVRTTVELLVGNEPNRLGRRQTPIDPGETRTVKQGFYTYPVPSYGEFPVRVETDDGADERTVSVIGASSLPTARPDPDVTIEPGTDVLFEAGAIDPSESQWTVWWLDGEQVAGGPGGPWDSVYYGVAEAHYWRHTFDSPGTHDVAAAVLPQDRAGSYAARWQVEVTGGGHRSPTVEPIRPDPGTVPAANGEPTTFELEATDPDGGLDRVVWWLTQSDVILDVTELEGRTDTAQLTTDSGCHTCQIIPWVICEDGTVASLDSHWQFERGDRGDGGDDDDTGDGDDGSDGDNGSGDGAELELSIRTTNSPVDAGEYLEVIVDITNTGSETGRQTLELIVGHDPKKLDTQDVVVEPGETGAATLGFETYPTKQDEQFPVRVRGADDTAVVSVQVFAK</sequence>
<evidence type="ECO:0000256" key="1">
    <source>
        <dbReference type="SAM" id="MobiDB-lite"/>
    </source>
</evidence>
<evidence type="ECO:0000313" key="2">
    <source>
        <dbReference type="EMBL" id="RKD95953.1"/>
    </source>
</evidence>
<reference evidence="2 3" key="1">
    <citation type="submission" date="2018-09" db="EMBL/GenBank/DDBJ databases">
        <title>Genomic Encyclopedia of Archaeal and Bacterial Type Strains, Phase II (KMG-II): from individual species to whole genera.</title>
        <authorList>
            <person name="Goeker M."/>
        </authorList>
    </citation>
    <scope>NUCLEOTIDE SEQUENCE [LARGE SCALE GENOMIC DNA]</scope>
    <source>
        <strain evidence="2 3">DSM 13151</strain>
    </source>
</reference>
<evidence type="ECO:0008006" key="4">
    <source>
        <dbReference type="Google" id="ProtNLM"/>
    </source>
</evidence>
<keyword evidence="3" id="KW-1185">Reference proteome</keyword>
<gene>
    <name evidence="2" type="ORF">ATJ93_2816</name>
</gene>
<dbReference type="Proteomes" id="UP000283805">
    <property type="component" value="Unassembled WGS sequence"/>
</dbReference>
<dbReference type="InterPro" id="IPR013783">
    <property type="entry name" value="Ig-like_fold"/>
</dbReference>
<dbReference type="InterPro" id="IPR006311">
    <property type="entry name" value="TAT_signal"/>
</dbReference>
<organism evidence="2 3">
    <name type="scientific">Halopiger aswanensis</name>
    <dbReference type="NCBI Taxonomy" id="148449"/>
    <lineage>
        <taxon>Archaea</taxon>
        <taxon>Methanobacteriati</taxon>
        <taxon>Methanobacteriota</taxon>
        <taxon>Stenosarchaea group</taxon>
        <taxon>Halobacteria</taxon>
        <taxon>Halobacteriales</taxon>
        <taxon>Natrialbaceae</taxon>
        <taxon>Halopiger</taxon>
    </lineage>
</organism>